<reference evidence="1 2" key="1">
    <citation type="submission" date="2021-01" db="EMBL/GenBank/DDBJ databases">
        <title>Isolation and description of Catonella massiliensis sp. nov., a novel Catonella species, isolated from a stable periodontitis subject.</title>
        <authorList>
            <person name="Antezack A."/>
            <person name="Boxberger M."/>
            <person name="La Scola B."/>
            <person name="Monnet-Corti V."/>
        </authorList>
    </citation>
    <scope>NUCLEOTIDE SEQUENCE [LARGE SCALE GENOMIC DNA]</scope>
    <source>
        <strain evidence="1 2">Marseille-Q4567</strain>
    </source>
</reference>
<accession>A0ABS1J177</accession>
<organism evidence="1 2">
    <name type="scientific">Catonella massiliensis</name>
    <dbReference type="NCBI Taxonomy" id="2799636"/>
    <lineage>
        <taxon>Bacteria</taxon>
        <taxon>Bacillati</taxon>
        <taxon>Bacillota</taxon>
        <taxon>Clostridia</taxon>
        <taxon>Lachnospirales</taxon>
        <taxon>Lachnospiraceae</taxon>
        <taxon>Catonella</taxon>
    </lineage>
</organism>
<evidence type="ECO:0008006" key="3">
    <source>
        <dbReference type="Google" id="ProtNLM"/>
    </source>
</evidence>
<sequence length="274" mass="31797">MNKEFKGIAVIFMCIAFILSLSLVSEKVSANTQKMKIGHKVEIGNYVYKFTDVKDDNQDNVDDYTYEATIAQYSKVTKKTINLVKKATSVNIVTNGRALYYSKNKADKSVIYKMDLRTKKISKIISVSGNNYSIFGGTDNYLYFGRYAGGGIVMAYENVFIYNMKTKKLERRFDYLVGYFQLKDKRILINEAHSDADNYILELTTESGKRIFQTDAIYGFLANGKLYYMQTFYKNGNETLKCYQCDLNGKNRKRIKEKTFNEYQEKYWNISNIL</sequence>
<comment type="caution">
    <text evidence="1">The sequence shown here is derived from an EMBL/GenBank/DDBJ whole genome shotgun (WGS) entry which is preliminary data.</text>
</comment>
<evidence type="ECO:0000313" key="2">
    <source>
        <dbReference type="Proteomes" id="UP000604730"/>
    </source>
</evidence>
<protein>
    <recommendedName>
        <fullName evidence="3">DUF5050 domain-containing protein</fullName>
    </recommendedName>
</protein>
<gene>
    <name evidence="1" type="ORF">JJN12_08485</name>
</gene>
<keyword evidence="2" id="KW-1185">Reference proteome</keyword>
<dbReference type="RefSeq" id="WP_208429274.1">
    <property type="nucleotide sequence ID" value="NZ_JAEPRJ010000001.1"/>
</dbReference>
<dbReference type="SUPFAM" id="SSF82171">
    <property type="entry name" value="DPP6 N-terminal domain-like"/>
    <property type="match status" value="1"/>
</dbReference>
<dbReference type="Proteomes" id="UP000604730">
    <property type="component" value="Unassembled WGS sequence"/>
</dbReference>
<proteinExistence type="predicted"/>
<evidence type="ECO:0000313" key="1">
    <source>
        <dbReference type="EMBL" id="MBK5897812.1"/>
    </source>
</evidence>
<dbReference type="EMBL" id="JAEPRJ010000001">
    <property type="protein sequence ID" value="MBK5897812.1"/>
    <property type="molecule type" value="Genomic_DNA"/>
</dbReference>
<name>A0ABS1J177_9FIRM</name>